<name>A0A0F9HSN3_9ZZZZ</name>
<accession>A0A0F9HSN3</accession>
<evidence type="ECO:0000313" key="1">
    <source>
        <dbReference type="EMBL" id="KKL84705.1"/>
    </source>
</evidence>
<protein>
    <submittedName>
        <fullName evidence="1">Uncharacterized protein</fullName>
    </submittedName>
</protein>
<reference evidence="1" key="1">
    <citation type="journal article" date="2015" name="Nature">
        <title>Complex archaea that bridge the gap between prokaryotes and eukaryotes.</title>
        <authorList>
            <person name="Spang A."/>
            <person name="Saw J.H."/>
            <person name="Jorgensen S.L."/>
            <person name="Zaremba-Niedzwiedzka K."/>
            <person name="Martijn J."/>
            <person name="Lind A.E."/>
            <person name="van Eijk R."/>
            <person name="Schleper C."/>
            <person name="Guy L."/>
            <person name="Ettema T.J."/>
        </authorList>
    </citation>
    <scope>NUCLEOTIDE SEQUENCE</scope>
</reference>
<proteinExistence type="predicted"/>
<sequence length="94" mass="11211">MKIEYDKEEKVIAEAITHAREVQEYIWQELSYYGRPFIPNLDLWYSVFQKRVDKIKIINMDHPNSKVELRKRVLQQAALSIIALKMIDDDTNKS</sequence>
<dbReference type="AlphaFoldDB" id="A0A0F9HSN3"/>
<dbReference type="EMBL" id="LAZR01021628">
    <property type="protein sequence ID" value="KKL84705.1"/>
    <property type="molecule type" value="Genomic_DNA"/>
</dbReference>
<comment type="caution">
    <text evidence="1">The sequence shown here is derived from an EMBL/GenBank/DDBJ whole genome shotgun (WGS) entry which is preliminary data.</text>
</comment>
<gene>
    <name evidence="1" type="ORF">LCGC14_1962060</name>
</gene>
<organism evidence="1">
    <name type="scientific">marine sediment metagenome</name>
    <dbReference type="NCBI Taxonomy" id="412755"/>
    <lineage>
        <taxon>unclassified sequences</taxon>
        <taxon>metagenomes</taxon>
        <taxon>ecological metagenomes</taxon>
    </lineage>
</organism>